<sequence length="83" mass="9848">MMIPIKGEDTIAMKDYLTFCVVFSNAINKNDTHKTDQTESIMKLVGKIPYQMRERWQMHVYKIKESSHKLANFHDYVKFFKTG</sequence>
<protein>
    <submittedName>
        <fullName evidence="1">Uncharacterized protein</fullName>
    </submittedName>
</protein>
<comment type="caution">
    <text evidence="1">The sequence shown here is derived from an EMBL/GenBank/DDBJ whole genome shotgun (WGS) entry which is preliminary data.</text>
</comment>
<organism evidence="1 2">
    <name type="scientific">Holothuria leucospilota</name>
    <name type="common">Black long sea cucumber</name>
    <name type="synonym">Mertensiothuria leucospilota</name>
    <dbReference type="NCBI Taxonomy" id="206669"/>
    <lineage>
        <taxon>Eukaryota</taxon>
        <taxon>Metazoa</taxon>
        <taxon>Echinodermata</taxon>
        <taxon>Eleutherozoa</taxon>
        <taxon>Echinozoa</taxon>
        <taxon>Holothuroidea</taxon>
        <taxon>Aspidochirotacea</taxon>
        <taxon>Aspidochirotida</taxon>
        <taxon>Holothuriidae</taxon>
        <taxon>Holothuria</taxon>
    </lineage>
</organism>
<proteinExistence type="predicted"/>
<dbReference type="Proteomes" id="UP001152320">
    <property type="component" value="Chromosome 1"/>
</dbReference>
<accession>A0A9Q1CQQ8</accession>
<reference evidence="1" key="1">
    <citation type="submission" date="2021-10" db="EMBL/GenBank/DDBJ databases">
        <title>Tropical sea cucumber genome reveals ecological adaptation and Cuvierian tubules defense mechanism.</title>
        <authorList>
            <person name="Chen T."/>
        </authorList>
    </citation>
    <scope>NUCLEOTIDE SEQUENCE</scope>
    <source>
        <strain evidence="1">Nanhai2018</strain>
        <tissue evidence="1">Muscle</tissue>
    </source>
</reference>
<keyword evidence="2" id="KW-1185">Reference proteome</keyword>
<dbReference type="EMBL" id="JAIZAY010000001">
    <property type="protein sequence ID" value="KAJ8049631.1"/>
    <property type="molecule type" value="Genomic_DNA"/>
</dbReference>
<name>A0A9Q1CQQ8_HOLLE</name>
<evidence type="ECO:0000313" key="2">
    <source>
        <dbReference type="Proteomes" id="UP001152320"/>
    </source>
</evidence>
<gene>
    <name evidence="1" type="ORF">HOLleu_02464</name>
</gene>
<evidence type="ECO:0000313" key="1">
    <source>
        <dbReference type="EMBL" id="KAJ8049631.1"/>
    </source>
</evidence>
<dbReference type="AlphaFoldDB" id="A0A9Q1CQQ8"/>